<reference evidence="2 3" key="1">
    <citation type="submission" date="2016-12" db="EMBL/GenBank/DDBJ databases">
        <title>Candidatus Reconcilibacillus cellulovorans genome.</title>
        <authorList>
            <person name="Kolinko S."/>
            <person name="Wu Y.-W."/>
            <person name="Tachea F."/>
            <person name="Denzel E."/>
            <person name="Hiras J."/>
            <person name="Baecker N."/>
            <person name="Chan L.J."/>
            <person name="Eichorst S.A."/>
            <person name="Frey D."/>
            <person name="Adams P.D."/>
            <person name="Pray T."/>
            <person name="Tanjore D."/>
            <person name="Petzold C.J."/>
            <person name="Gladden J.M."/>
            <person name="Simmons B.A."/>
            <person name="Singer S.W."/>
        </authorList>
    </citation>
    <scope>NUCLEOTIDE SEQUENCE [LARGE SCALE GENOMIC DNA]</scope>
    <source>
        <strain evidence="2">JTherm</strain>
    </source>
</reference>
<dbReference type="EMBL" id="MOXJ01000111">
    <property type="protein sequence ID" value="PDO09134.1"/>
    <property type="molecule type" value="Genomic_DNA"/>
</dbReference>
<protein>
    <submittedName>
        <fullName evidence="2">Uncharacterized protein</fullName>
    </submittedName>
</protein>
<feature type="non-terminal residue" evidence="2">
    <location>
        <position position="91"/>
    </location>
</feature>
<proteinExistence type="predicted"/>
<feature type="region of interest" description="Disordered" evidence="1">
    <location>
        <begin position="22"/>
        <end position="91"/>
    </location>
</feature>
<name>A0A2A6DWJ8_9BACL</name>
<comment type="caution">
    <text evidence="2">The sequence shown here is derived from an EMBL/GenBank/DDBJ whole genome shotgun (WGS) entry which is preliminary data.</text>
</comment>
<accession>A0A2A6DWJ8</accession>
<dbReference type="Proteomes" id="UP000243688">
    <property type="component" value="Unassembled WGS sequence"/>
</dbReference>
<evidence type="ECO:0000256" key="1">
    <source>
        <dbReference type="SAM" id="MobiDB-lite"/>
    </source>
</evidence>
<evidence type="ECO:0000313" key="2">
    <source>
        <dbReference type="EMBL" id="PDO09134.1"/>
    </source>
</evidence>
<sequence>MRPMGSAEAAAVIVGVCPGCGRCFGRSSRGRKEGGWGRKGGGRNQATDGTEDAGTGVVKRSQTSGEGMYRRDDSSVAGAVSQSADRVGVEG</sequence>
<dbReference type="AlphaFoldDB" id="A0A2A6DWJ8"/>
<gene>
    <name evidence="2" type="ORF">BLM47_14345</name>
</gene>
<evidence type="ECO:0000313" key="3">
    <source>
        <dbReference type="Proteomes" id="UP000243688"/>
    </source>
</evidence>
<organism evidence="2 3">
    <name type="scientific">Candidatus Reconcilbacillus cellulovorans</name>
    <dbReference type="NCBI Taxonomy" id="1906605"/>
    <lineage>
        <taxon>Bacteria</taxon>
        <taxon>Bacillati</taxon>
        <taxon>Bacillota</taxon>
        <taxon>Bacilli</taxon>
        <taxon>Bacillales</taxon>
        <taxon>Paenibacillaceae</taxon>
        <taxon>Candidatus Reconcilbacillus</taxon>
    </lineage>
</organism>